<keyword evidence="1" id="KW-0472">Membrane</keyword>
<organism evidence="2">
    <name type="scientific">Oceaniferula spumae</name>
    <dbReference type="NCBI Taxonomy" id="2979115"/>
    <lineage>
        <taxon>Bacteria</taxon>
        <taxon>Pseudomonadati</taxon>
        <taxon>Verrucomicrobiota</taxon>
        <taxon>Verrucomicrobiia</taxon>
        <taxon>Verrucomicrobiales</taxon>
        <taxon>Verrucomicrobiaceae</taxon>
        <taxon>Oceaniferula</taxon>
    </lineage>
</organism>
<dbReference type="AlphaFoldDB" id="A0AAT9FQG2"/>
<accession>A0AAT9FQG2</accession>
<proteinExistence type="predicted"/>
<keyword evidence="1" id="KW-1133">Transmembrane helix</keyword>
<keyword evidence="1" id="KW-0812">Transmembrane</keyword>
<sequence>MFLSIEMKTHKLTSNGKEGSNECGIHPVRFHRRGFALVATISVMVLMVLIALAMLSLSTLELRQSRQADNQAVAQANARMALMMAIGQLQKLSGPDQRVTASADLIGATQNPNWTGVWRSTEEADGTGTPIIHYDEEGETIVDNRYLSAEDPRSKYLAGWLVSGENPDPSSAASTSLVEIVRGGTAGDSNDYVSVPLESVKNSAGIETGSMAYWVSDQSTKARIDLYNQYQHDQPATVNFGGKGYRRLLSPETYQVSDLPGLAAHDGLEEEDMAKMLDVQQAALTGLDSTALKNHYHSLTTSSVGLFTDTLRSGLRADLSVFLEDGTISALSGTTTTDITDNTPILESPKRANVGPRFGILRSWADLANKASSGTTPSIAASAEGSYTSAGKFSQFPDITKQQTQSVHPVIAEATLTTRFSYVRGYLAVHLYPRIVLWNPYNVKLDAREYVIDFNHFIQDSVIVEKRANGTVTDIRNTSYDTRAGGNIARRMVFTTDATAFDPGEALVLSPVPTGNALAGKATRLSFRTTSIDNKISAKVNPRDLTNFYVTLATLPGIAKTDLPVYANHNRGAYYWVDMMDWWWGNDDNGLKVGLFMPDSAISDYDDLVENAPLVQLIDTDNWTRGYQGRFNNGRWKVGGVEPVYDYESTPDFEPWARTNYGIRFKWLTQSNPYNMAGGGAGAFWHASMISNFNLRAGLSHRSPYDSVCDNGESHHWYLWGPYAIEREQAMPHNSVEYAAHASSNGYRANLFFTGSETTPEHVYPLFDVPGKDYQPHSLGAFRHAQLSQHIWQPSYVVGSSRAPVNLFERERTAAPFDTLESEWETTTKYMPSWMKLMHSSGSGASNDHFVYDIAYETNYALWDSYFLSSGTKSQKTTLLDDTAPKSLPNSRITALGGADADTLKDGRKAASQLVIKGPFNVNSTNKDAWKALLSSFKGINLPNHTGGGHPYPRFLAPTGAKYNDADAMDVSTWTGFRELSDDDIDTLAEAIVEEVELRGPFVSISDFVNRRLVPTSSPVKETGLMGTIEAAIANTNLNANLENGEAVMPTNYSGVQEDYGVASRGNPEHFPRSKVEGAPGWLNQGDILQQLGSVLTARGDTFTIRAYGDAKDSNGNITARAWCEATVQRIPEYVDSGDTPEEPAFLPNGDENLGLSETNRLFGRRYVISSFRWLSSTEI</sequence>
<reference evidence="2" key="1">
    <citation type="submission" date="2024-07" db="EMBL/GenBank/DDBJ databases">
        <title>Complete genome sequence of Verrucomicrobiaceae bacterium NT6N.</title>
        <authorList>
            <person name="Huang C."/>
            <person name="Takami H."/>
            <person name="Hamasaki K."/>
        </authorList>
    </citation>
    <scope>NUCLEOTIDE SEQUENCE</scope>
    <source>
        <strain evidence="2">NT6N</strain>
    </source>
</reference>
<feature type="transmembrane region" description="Helical" evidence="1">
    <location>
        <begin position="35"/>
        <end position="57"/>
    </location>
</feature>
<evidence type="ECO:0000256" key="1">
    <source>
        <dbReference type="SAM" id="Phobius"/>
    </source>
</evidence>
<dbReference type="KEGG" id="osu:NT6N_34320"/>
<evidence type="ECO:0008006" key="3">
    <source>
        <dbReference type="Google" id="ProtNLM"/>
    </source>
</evidence>
<gene>
    <name evidence="2" type="ORF">NT6N_34320</name>
</gene>
<name>A0AAT9FQG2_9BACT</name>
<evidence type="ECO:0000313" key="2">
    <source>
        <dbReference type="EMBL" id="BDS08392.1"/>
    </source>
</evidence>
<protein>
    <recommendedName>
        <fullName evidence="3">Verru_Chthon cassette protein A</fullName>
    </recommendedName>
</protein>
<dbReference type="EMBL" id="AP026866">
    <property type="protein sequence ID" value="BDS08392.1"/>
    <property type="molecule type" value="Genomic_DNA"/>
</dbReference>